<dbReference type="InterPro" id="IPR050186">
    <property type="entry name" value="TPT_transporter"/>
</dbReference>
<comment type="subcellular location">
    <subcellularLocation>
        <location evidence="1">Membrane</location>
        <topology evidence="1">Multi-pass membrane protein</topology>
    </subcellularLocation>
</comment>
<evidence type="ECO:0000256" key="2">
    <source>
        <dbReference type="ARBA" id="ARBA00022692"/>
    </source>
</evidence>
<dbReference type="Pfam" id="PF03151">
    <property type="entry name" value="TPT"/>
    <property type="match status" value="1"/>
</dbReference>
<evidence type="ECO:0000313" key="7">
    <source>
        <dbReference type="EMBL" id="CAK9204192.1"/>
    </source>
</evidence>
<feature type="transmembrane region" description="Helical" evidence="5">
    <location>
        <begin position="303"/>
        <end position="325"/>
    </location>
</feature>
<evidence type="ECO:0000256" key="1">
    <source>
        <dbReference type="ARBA" id="ARBA00004141"/>
    </source>
</evidence>
<feature type="transmembrane region" description="Helical" evidence="5">
    <location>
        <begin position="332"/>
        <end position="353"/>
    </location>
</feature>
<keyword evidence="4 5" id="KW-0472">Membrane</keyword>
<evidence type="ECO:0000256" key="4">
    <source>
        <dbReference type="ARBA" id="ARBA00023136"/>
    </source>
</evidence>
<evidence type="ECO:0000313" key="8">
    <source>
        <dbReference type="Proteomes" id="UP001497512"/>
    </source>
</evidence>
<dbReference type="EMBL" id="OZ019906">
    <property type="protein sequence ID" value="CAK9204192.1"/>
    <property type="molecule type" value="Genomic_DNA"/>
</dbReference>
<keyword evidence="8" id="KW-1185">Reference proteome</keyword>
<sequence length="402" mass="44081">MWPSTSSWSSLQESFRCLQLMEAAKKLPLPITMDLLPSSSPKGSQRSAQHFADGPDVERRRLVDVDEQQHQSNEERFDHLRSLYSQHLMSAASAAAYGVVGLLMGFVNKAVLMQWPYPNSFLTLQMVASILVVYAMKTWGLANVQPFQLRAAKELLPVVFFYNTNVAFALAAVKSLSIPVYHVLKRLTPVMVLVANIILGGALPSKEITLSVMTIVSGCIMAGIGDLSFEWSGYSAAFISCALQSTYLLLVERSGSEKGFNSMELLLYNGLLSLPVLIGIIFATGEVWNSAERIILESKTSLIFLPLLAASLMMGSLLNYCLFLCTLCNSALTTTIVGTLRSVLGTVMGFFVFGGVKVTMFILLGITFNTVGGVWYTAIKFKEKHMKERTVITEQHNGSKAG</sequence>
<proteinExistence type="predicted"/>
<feature type="transmembrane region" description="Helical" evidence="5">
    <location>
        <begin position="119"/>
        <end position="136"/>
    </location>
</feature>
<dbReference type="InterPro" id="IPR004853">
    <property type="entry name" value="Sugar_P_trans_dom"/>
</dbReference>
<dbReference type="PANTHER" id="PTHR11132">
    <property type="entry name" value="SOLUTE CARRIER FAMILY 35"/>
    <property type="match status" value="1"/>
</dbReference>
<accession>A0ABP0TTJ2</accession>
<feature type="transmembrane region" description="Helical" evidence="5">
    <location>
        <begin position="156"/>
        <end position="177"/>
    </location>
</feature>
<gene>
    <name evidence="7" type="ORF">CSSPTR1EN2_LOCUS7263</name>
</gene>
<feature type="transmembrane region" description="Helical" evidence="5">
    <location>
        <begin position="231"/>
        <end position="251"/>
    </location>
</feature>
<keyword evidence="2 5" id="KW-0812">Transmembrane</keyword>
<reference evidence="7" key="1">
    <citation type="submission" date="2024-02" db="EMBL/GenBank/DDBJ databases">
        <authorList>
            <consortium name="ELIXIR-Norway"/>
            <consortium name="Elixir Norway"/>
        </authorList>
    </citation>
    <scope>NUCLEOTIDE SEQUENCE</scope>
</reference>
<name>A0ABP0TTJ2_9BRYO</name>
<organism evidence="7 8">
    <name type="scientific">Sphagnum troendelagicum</name>
    <dbReference type="NCBI Taxonomy" id="128251"/>
    <lineage>
        <taxon>Eukaryota</taxon>
        <taxon>Viridiplantae</taxon>
        <taxon>Streptophyta</taxon>
        <taxon>Embryophyta</taxon>
        <taxon>Bryophyta</taxon>
        <taxon>Sphagnophytina</taxon>
        <taxon>Sphagnopsida</taxon>
        <taxon>Sphagnales</taxon>
        <taxon>Sphagnaceae</taxon>
        <taxon>Sphagnum</taxon>
    </lineage>
</organism>
<evidence type="ECO:0000259" key="6">
    <source>
        <dbReference type="Pfam" id="PF03151"/>
    </source>
</evidence>
<keyword evidence="3 5" id="KW-1133">Transmembrane helix</keyword>
<feature type="transmembrane region" description="Helical" evidence="5">
    <location>
        <begin position="263"/>
        <end position="283"/>
    </location>
</feature>
<feature type="transmembrane region" description="Helical" evidence="5">
    <location>
        <begin position="88"/>
        <end position="107"/>
    </location>
</feature>
<feature type="domain" description="Sugar phosphate transporter" evidence="6">
    <location>
        <begin position="103"/>
        <end position="376"/>
    </location>
</feature>
<feature type="transmembrane region" description="Helical" evidence="5">
    <location>
        <begin position="359"/>
        <end position="379"/>
    </location>
</feature>
<evidence type="ECO:0000256" key="5">
    <source>
        <dbReference type="SAM" id="Phobius"/>
    </source>
</evidence>
<evidence type="ECO:0000256" key="3">
    <source>
        <dbReference type="ARBA" id="ARBA00022989"/>
    </source>
</evidence>
<protein>
    <recommendedName>
        <fullName evidence="6">Sugar phosphate transporter domain-containing protein</fullName>
    </recommendedName>
</protein>
<dbReference type="Proteomes" id="UP001497512">
    <property type="component" value="Chromosome 14"/>
</dbReference>